<dbReference type="Pfam" id="PF13191">
    <property type="entry name" value="AAA_16"/>
    <property type="match status" value="1"/>
</dbReference>
<evidence type="ECO:0000313" key="5">
    <source>
        <dbReference type="Proteomes" id="UP000199503"/>
    </source>
</evidence>
<dbReference type="GO" id="GO:0004016">
    <property type="term" value="F:adenylate cyclase activity"/>
    <property type="evidence" value="ECO:0007669"/>
    <property type="project" value="TreeGrafter"/>
</dbReference>
<sequence length="907" mass="96021">MHAIAEAAAKRGSLLLLTGPCGSGTTSLLQAVRDLATSQGAAVLGAVAATAERDFPFGVLRQLYEPLIAGLADDDRAAVVAGVADFVRPVFAADGCNADAESLAPVPHAVLHGTRHLLSVVGRHRPVVLLVDDLQWADVESLRCLGYLAHRLAGLRVVIVASLRPGLPESASDLVRAVVDGAAEVLHTGPLSDGGVRAMIRVVFGEDGTERFAVAGAAASRRTPLVLRMLLSDLAQSGLRPDDDAAEHLLSARPRALRSWYASLLRALPSGALAYTAALSFLGDAADAPLIGEIAGLDHVECVLVTRTLQVLGLIVAEPTPRLTHPALHDAVRETVGVAEAERLHIEVAQTLHRLGHPAEQVAAHLLAVPSPQGAWAMDALRDAVRAATRRGATADAARYLRRALLDTPVHAEQRGGLLMELAVVVSATDPEVASRHLLQALPLLPDEPGRAEALVEVPVVCWRAAPEEITDAARSLLTDTSGVDVEHRMRLEARLVLLAEDRRAVVDAARRLGEEDHARLRATPGGRELMAVLLRAAALSAGMSCADVVAAASDLLEAVSPEDPGIADTVAALVETFVLADRPDAVDSVLDMAAHEVHRRADPSAIATLESAAALMLLAQGLVGTSLELLSEEHSCGPVDVGPLLVAGILTLPDLEQTRRLLPGPVWSEHPVMTAFRQALRAVGESDDSLATRVQRLLDCGRCLDRVGWTNPAVFPWRSHAAELLHLLGDQTAALELLHTELAAAVRWGGRQAIGRAQRSVGLVEPGAAGVHATREALDTLSRSENRWELARTEAQLSFLLRDCAPSESARLAARARATAETCGVRLQGLQDAPVPLERPQDGLTPAELRVATLAATGLTNQTIAEQLDVSSRAVEKHLTSVYRKLGVSGRAVLRDALGTWAEPHR</sequence>
<keyword evidence="1" id="KW-0547">Nucleotide-binding</keyword>
<feature type="domain" description="HTH luxR-type" evidence="3">
    <location>
        <begin position="838"/>
        <end position="903"/>
    </location>
</feature>
<proteinExistence type="predicted"/>
<accession>A0A1H9X5X9</accession>
<dbReference type="PROSITE" id="PS50043">
    <property type="entry name" value="HTH_LUXR_2"/>
    <property type="match status" value="1"/>
</dbReference>
<dbReference type="Proteomes" id="UP000199503">
    <property type="component" value="Unassembled WGS sequence"/>
</dbReference>
<dbReference type="CDD" id="cd06170">
    <property type="entry name" value="LuxR_C_like"/>
    <property type="match status" value="1"/>
</dbReference>
<dbReference type="GO" id="GO:0005737">
    <property type="term" value="C:cytoplasm"/>
    <property type="evidence" value="ECO:0007669"/>
    <property type="project" value="TreeGrafter"/>
</dbReference>
<dbReference type="InterPro" id="IPR041664">
    <property type="entry name" value="AAA_16"/>
</dbReference>
<dbReference type="PRINTS" id="PR00038">
    <property type="entry name" value="HTHLUXR"/>
</dbReference>
<dbReference type="PANTHER" id="PTHR16305">
    <property type="entry name" value="TESTICULAR SOLUBLE ADENYLYL CYCLASE"/>
    <property type="match status" value="1"/>
</dbReference>
<dbReference type="InterPro" id="IPR000792">
    <property type="entry name" value="Tscrpt_reg_LuxR_C"/>
</dbReference>
<gene>
    <name evidence="4" type="ORF">SAMN04488000_12817</name>
</gene>
<dbReference type="GO" id="GO:0006355">
    <property type="term" value="P:regulation of DNA-templated transcription"/>
    <property type="evidence" value="ECO:0007669"/>
    <property type="project" value="InterPro"/>
</dbReference>
<dbReference type="InterPro" id="IPR027417">
    <property type="entry name" value="P-loop_NTPase"/>
</dbReference>
<keyword evidence="5" id="KW-1185">Reference proteome</keyword>
<dbReference type="OrthoDB" id="3178131at2"/>
<dbReference type="Pfam" id="PF00196">
    <property type="entry name" value="GerE"/>
    <property type="match status" value="1"/>
</dbReference>
<dbReference type="PANTHER" id="PTHR16305:SF35">
    <property type="entry name" value="TRANSCRIPTIONAL ACTIVATOR DOMAIN"/>
    <property type="match status" value="1"/>
</dbReference>
<dbReference type="Gene3D" id="1.10.10.10">
    <property type="entry name" value="Winged helix-like DNA-binding domain superfamily/Winged helix DNA-binding domain"/>
    <property type="match status" value="1"/>
</dbReference>
<dbReference type="InterPro" id="IPR016032">
    <property type="entry name" value="Sig_transdc_resp-reg_C-effctor"/>
</dbReference>
<evidence type="ECO:0000259" key="3">
    <source>
        <dbReference type="PROSITE" id="PS50043"/>
    </source>
</evidence>
<dbReference type="SMART" id="SM00421">
    <property type="entry name" value="HTH_LUXR"/>
    <property type="match status" value="1"/>
</dbReference>
<dbReference type="SUPFAM" id="SSF46894">
    <property type="entry name" value="C-terminal effector domain of the bipartite response regulators"/>
    <property type="match status" value="1"/>
</dbReference>
<evidence type="ECO:0000256" key="1">
    <source>
        <dbReference type="ARBA" id="ARBA00022741"/>
    </source>
</evidence>
<protein>
    <submittedName>
        <fullName evidence="4">Regulatory protein, luxR family</fullName>
    </submittedName>
</protein>
<organism evidence="4 5">
    <name type="scientific">Lentzea albida</name>
    <dbReference type="NCBI Taxonomy" id="65499"/>
    <lineage>
        <taxon>Bacteria</taxon>
        <taxon>Bacillati</taxon>
        <taxon>Actinomycetota</taxon>
        <taxon>Actinomycetes</taxon>
        <taxon>Pseudonocardiales</taxon>
        <taxon>Pseudonocardiaceae</taxon>
        <taxon>Lentzea</taxon>
    </lineage>
</organism>
<evidence type="ECO:0000313" key="4">
    <source>
        <dbReference type="EMBL" id="SES41550.1"/>
    </source>
</evidence>
<name>A0A1H9X5X9_9PSEU</name>
<dbReference type="SUPFAM" id="SSF52540">
    <property type="entry name" value="P-loop containing nucleoside triphosphate hydrolases"/>
    <property type="match status" value="1"/>
</dbReference>
<keyword evidence="2" id="KW-0067">ATP-binding</keyword>
<dbReference type="GO" id="GO:0005524">
    <property type="term" value="F:ATP binding"/>
    <property type="evidence" value="ECO:0007669"/>
    <property type="project" value="UniProtKB-KW"/>
</dbReference>
<evidence type="ECO:0000256" key="2">
    <source>
        <dbReference type="ARBA" id="ARBA00022840"/>
    </source>
</evidence>
<dbReference type="AlphaFoldDB" id="A0A1H9X5X9"/>
<dbReference type="GO" id="GO:0003677">
    <property type="term" value="F:DNA binding"/>
    <property type="evidence" value="ECO:0007669"/>
    <property type="project" value="InterPro"/>
</dbReference>
<dbReference type="InterPro" id="IPR036388">
    <property type="entry name" value="WH-like_DNA-bd_sf"/>
</dbReference>
<dbReference type="EMBL" id="FOFV01000028">
    <property type="protein sequence ID" value="SES41550.1"/>
    <property type="molecule type" value="Genomic_DNA"/>
</dbReference>
<dbReference type="STRING" id="65499.SAMN04488000_12817"/>
<reference evidence="5" key="1">
    <citation type="submission" date="2016-10" db="EMBL/GenBank/DDBJ databases">
        <authorList>
            <person name="Varghese N."/>
            <person name="Submissions S."/>
        </authorList>
    </citation>
    <scope>NUCLEOTIDE SEQUENCE [LARGE SCALE GENOMIC DNA]</scope>
    <source>
        <strain evidence="5">DSM 44437</strain>
    </source>
</reference>